<proteinExistence type="predicted"/>
<reference evidence="2" key="1">
    <citation type="submission" date="2020-08" db="EMBL/GenBank/DDBJ databases">
        <title>Genomic Encyclopedia of Type Strains, Phase IV (KMG-IV): sequencing the most valuable type-strain genomes for metagenomic binning, comparative biology and taxonomic classification.</title>
        <authorList>
            <person name="Goeker M."/>
        </authorList>
    </citation>
    <scope>NUCLEOTIDE SEQUENCE [LARGE SCALE GENOMIC DNA]</scope>
    <source>
        <strain evidence="2">DSM 105040</strain>
    </source>
</reference>
<comment type="caution">
    <text evidence="2">The sequence shown here is derived from an EMBL/GenBank/DDBJ whole genome shotgun (WGS) entry which is preliminary data.</text>
</comment>
<accession>A0A840C8B2</accession>
<organism evidence="2 3">
    <name type="scientific">Actibacterium naphthalenivorans</name>
    <dbReference type="NCBI Taxonomy" id="1614693"/>
    <lineage>
        <taxon>Bacteria</taxon>
        <taxon>Pseudomonadati</taxon>
        <taxon>Pseudomonadota</taxon>
        <taxon>Alphaproteobacteria</taxon>
        <taxon>Rhodobacterales</taxon>
        <taxon>Roseobacteraceae</taxon>
        <taxon>Actibacterium</taxon>
    </lineage>
</organism>
<dbReference type="Gene3D" id="3.30.420.40">
    <property type="match status" value="1"/>
</dbReference>
<dbReference type="Proteomes" id="UP000585681">
    <property type="component" value="Unassembled WGS sequence"/>
</dbReference>
<sequence>MSYNITGRIGALTAMLGGLDMIVFASAIDGHAPEFRVRPCGRCNWPGPRLSREQATGLDGSAARVGAAPAREQPTVARHSFAPTRPAARKAGATSR</sequence>
<evidence type="ECO:0000313" key="3">
    <source>
        <dbReference type="Proteomes" id="UP000585681"/>
    </source>
</evidence>
<keyword evidence="2" id="KW-0808">Transferase</keyword>
<gene>
    <name evidence="2" type="ORF">GGR17_000063</name>
</gene>
<evidence type="ECO:0000256" key="1">
    <source>
        <dbReference type="SAM" id="MobiDB-lite"/>
    </source>
</evidence>
<name>A0A840C8B2_9RHOB</name>
<dbReference type="GO" id="GO:0016301">
    <property type="term" value="F:kinase activity"/>
    <property type="evidence" value="ECO:0007669"/>
    <property type="project" value="UniProtKB-KW"/>
</dbReference>
<evidence type="ECO:0000313" key="2">
    <source>
        <dbReference type="EMBL" id="MBB4020272.1"/>
    </source>
</evidence>
<feature type="region of interest" description="Disordered" evidence="1">
    <location>
        <begin position="51"/>
        <end position="96"/>
    </location>
</feature>
<dbReference type="InterPro" id="IPR043129">
    <property type="entry name" value="ATPase_NBD"/>
</dbReference>
<dbReference type="EMBL" id="JACIEQ010000001">
    <property type="protein sequence ID" value="MBB4020272.1"/>
    <property type="molecule type" value="Genomic_DNA"/>
</dbReference>
<dbReference type="RefSeq" id="WP_157445536.1">
    <property type="nucleotide sequence ID" value="NZ_JACIEQ010000001.1"/>
</dbReference>
<keyword evidence="2" id="KW-0418">Kinase</keyword>
<protein>
    <submittedName>
        <fullName evidence="2">Acetate kinase</fullName>
    </submittedName>
</protein>
<dbReference type="SUPFAM" id="SSF53067">
    <property type="entry name" value="Actin-like ATPase domain"/>
    <property type="match status" value="1"/>
</dbReference>
<dbReference type="AlphaFoldDB" id="A0A840C8B2"/>
<keyword evidence="3" id="KW-1185">Reference proteome</keyword>